<evidence type="ECO:0000256" key="6">
    <source>
        <dbReference type="ARBA" id="ARBA00023077"/>
    </source>
</evidence>
<feature type="domain" description="TonB-dependent receptor-like beta-barrel" evidence="13">
    <location>
        <begin position="382"/>
        <end position="867"/>
    </location>
</feature>
<comment type="caution">
    <text evidence="15">The sequence shown here is derived from an EMBL/GenBank/DDBJ whole genome shotgun (WGS) entry which is preliminary data.</text>
</comment>
<keyword evidence="7 10" id="KW-0472">Membrane</keyword>
<dbReference type="GO" id="GO:0009279">
    <property type="term" value="C:cell outer membrane"/>
    <property type="evidence" value="ECO:0007669"/>
    <property type="project" value="UniProtKB-SubCell"/>
</dbReference>
<accession>A0A941E4E1</accession>
<dbReference type="PANTHER" id="PTHR47234:SF2">
    <property type="entry name" value="TONB-DEPENDENT RECEPTOR"/>
    <property type="match status" value="1"/>
</dbReference>
<evidence type="ECO:0000256" key="9">
    <source>
        <dbReference type="ARBA" id="ARBA00023237"/>
    </source>
</evidence>
<dbReference type="Proteomes" id="UP000678545">
    <property type="component" value="Unassembled WGS sequence"/>
</dbReference>
<dbReference type="CDD" id="cd01347">
    <property type="entry name" value="ligand_gated_channel"/>
    <property type="match status" value="1"/>
</dbReference>
<evidence type="ECO:0000256" key="12">
    <source>
        <dbReference type="SAM" id="SignalP"/>
    </source>
</evidence>
<gene>
    <name evidence="15" type="ORF">KDM90_05915</name>
</gene>
<evidence type="ECO:0000256" key="8">
    <source>
        <dbReference type="ARBA" id="ARBA00023170"/>
    </source>
</evidence>
<dbReference type="InterPro" id="IPR039426">
    <property type="entry name" value="TonB-dep_rcpt-like"/>
</dbReference>
<dbReference type="Pfam" id="PF07715">
    <property type="entry name" value="Plug"/>
    <property type="match status" value="1"/>
</dbReference>
<dbReference type="PANTHER" id="PTHR47234">
    <property type="match status" value="1"/>
</dbReference>
<feature type="domain" description="TonB-dependent receptor plug" evidence="14">
    <location>
        <begin position="54"/>
        <end position="160"/>
    </location>
</feature>
<dbReference type="Pfam" id="PF00593">
    <property type="entry name" value="TonB_dep_Rec_b-barrel"/>
    <property type="match status" value="1"/>
</dbReference>
<proteinExistence type="inferred from homology"/>
<evidence type="ECO:0000313" key="15">
    <source>
        <dbReference type="EMBL" id="MBR7799528.1"/>
    </source>
</evidence>
<reference evidence="15" key="1">
    <citation type="submission" date="2021-04" db="EMBL/GenBank/DDBJ databases">
        <title>novel species isolated from subtropical streams in China.</title>
        <authorList>
            <person name="Lu H."/>
        </authorList>
    </citation>
    <scope>NUCLEOTIDE SEQUENCE</scope>
    <source>
        <strain evidence="15">FT137W</strain>
    </source>
</reference>
<evidence type="ECO:0000259" key="13">
    <source>
        <dbReference type="Pfam" id="PF00593"/>
    </source>
</evidence>
<dbReference type="InterPro" id="IPR037066">
    <property type="entry name" value="Plug_dom_sf"/>
</dbReference>
<dbReference type="InterPro" id="IPR036942">
    <property type="entry name" value="Beta-barrel_TonB_sf"/>
</dbReference>
<keyword evidence="3 10" id="KW-0813">Transport</keyword>
<dbReference type="Gene3D" id="2.40.170.20">
    <property type="entry name" value="TonB-dependent receptor, beta-barrel domain"/>
    <property type="match status" value="1"/>
</dbReference>
<dbReference type="SUPFAM" id="SSF56935">
    <property type="entry name" value="Porins"/>
    <property type="match status" value="1"/>
</dbReference>
<evidence type="ECO:0000256" key="4">
    <source>
        <dbReference type="ARBA" id="ARBA00022452"/>
    </source>
</evidence>
<keyword evidence="6 11" id="KW-0798">TonB box</keyword>
<evidence type="ECO:0000256" key="10">
    <source>
        <dbReference type="PROSITE-ProRule" id="PRU01360"/>
    </source>
</evidence>
<evidence type="ECO:0000313" key="16">
    <source>
        <dbReference type="Proteomes" id="UP000678545"/>
    </source>
</evidence>
<evidence type="ECO:0000256" key="7">
    <source>
        <dbReference type="ARBA" id="ARBA00023136"/>
    </source>
</evidence>
<dbReference type="Gene3D" id="2.170.130.10">
    <property type="entry name" value="TonB-dependent receptor, plug domain"/>
    <property type="match status" value="1"/>
</dbReference>
<dbReference type="AlphaFoldDB" id="A0A941E4E1"/>
<keyword evidence="8 15" id="KW-0675">Receptor</keyword>
<organism evidence="15 16">
    <name type="scientific">Undibacterium fentianense</name>
    <dbReference type="NCBI Taxonomy" id="2828728"/>
    <lineage>
        <taxon>Bacteria</taxon>
        <taxon>Pseudomonadati</taxon>
        <taxon>Pseudomonadota</taxon>
        <taxon>Betaproteobacteria</taxon>
        <taxon>Burkholderiales</taxon>
        <taxon>Oxalobacteraceae</taxon>
        <taxon>Undibacterium</taxon>
    </lineage>
</organism>
<evidence type="ECO:0000256" key="1">
    <source>
        <dbReference type="ARBA" id="ARBA00004571"/>
    </source>
</evidence>
<keyword evidence="5 10" id="KW-0812">Transmembrane</keyword>
<dbReference type="PROSITE" id="PS52016">
    <property type="entry name" value="TONB_DEPENDENT_REC_3"/>
    <property type="match status" value="1"/>
</dbReference>
<dbReference type="EMBL" id="JAGSPJ010000002">
    <property type="protein sequence ID" value="MBR7799528.1"/>
    <property type="molecule type" value="Genomic_DNA"/>
</dbReference>
<keyword evidence="12" id="KW-0732">Signal</keyword>
<protein>
    <submittedName>
        <fullName evidence="15">TonB-dependent receptor</fullName>
    </submittedName>
</protein>
<feature type="chain" id="PRO_5037668112" evidence="12">
    <location>
        <begin position="36"/>
        <end position="903"/>
    </location>
</feature>
<keyword evidence="9 10" id="KW-0998">Cell outer membrane</keyword>
<feature type="signal peptide" evidence="12">
    <location>
        <begin position="1"/>
        <end position="35"/>
    </location>
</feature>
<evidence type="ECO:0000256" key="5">
    <source>
        <dbReference type="ARBA" id="ARBA00022692"/>
    </source>
</evidence>
<comment type="subcellular location">
    <subcellularLocation>
        <location evidence="1 10">Cell outer membrane</location>
        <topology evidence="1 10">Multi-pass membrane protein</topology>
    </subcellularLocation>
</comment>
<dbReference type="RefSeq" id="WP_212674676.1">
    <property type="nucleotide sequence ID" value="NZ_JAGSPJ010000002.1"/>
</dbReference>
<evidence type="ECO:0000256" key="2">
    <source>
        <dbReference type="ARBA" id="ARBA00009810"/>
    </source>
</evidence>
<keyword evidence="4 10" id="KW-1134">Transmembrane beta strand</keyword>
<evidence type="ECO:0000256" key="11">
    <source>
        <dbReference type="RuleBase" id="RU003357"/>
    </source>
</evidence>
<evidence type="ECO:0000256" key="3">
    <source>
        <dbReference type="ARBA" id="ARBA00022448"/>
    </source>
</evidence>
<evidence type="ECO:0000259" key="14">
    <source>
        <dbReference type="Pfam" id="PF07715"/>
    </source>
</evidence>
<dbReference type="InterPro" id="IPR012910">
    <property type="entry name" value="Plug_dom"/>
</dbReference>
<dbReference type="InterPro" id="IPR000531">
    <property type="entry name" value="Beta-barrel_TonB"/>
</dbReference>
<sequence>MMQVSHKMIKKSPVKHLALSAITIAVMGLMQQASAQEPLRVEVTGSSIKRLASEASLPITSVSGEDFEKRGMTTLADLMMALPQSNSLAPSNAGSGTNINLRGLGVNRTLVLLNGRRLANEAIADGYANLDVIPMSAIARVEILNDGASSIYGSDAIGGVVNFITKREYRGASITGQILDPQRDGGGDEKRLSMTIGAGDLQKDGWNVYATLDGLRRSRLAASDRAELTSTELLTSIGRAPSLASGGFASPANFTIPSNKSFAAANPYYASGCLAPYSIQGGKNTCVINNAEYNTAIYGREQLTFFAKATKKISDDHLFSVDYSRGEASIYGTKIPTTSLAANGVTALLPATSKWYPGGTGGVPAVTGVTGAPLLVTWSVADAGIYETRDVQTNQRLNFTDEGVIGGWDYKAGLVIGISDRVGYLNSGALDGPKLLAGITSGALNPFGLQDATGKAYLDSISLNGQKLRVSQSTYTGLELTLNKPIMQLSAGSMGLALGADFHRDTTEDVKTDVGLAATYAASTPSRGQGARNVAALFAELDIPVTKQLNVNLAVRDDHFSDFGNTINPKASFRYQPNSTIMFRGSANTGFRAPTLFDRYGYRLPGATTTTASAWDDPLQCPSATPAIANTGKPLPGLVAATVCNVKLPKQTGSNAELVPETSVGGTLGVVLEPMKNLTMSFDYWRVNMDDMLANLPEQAYFLNPTRYADFFVRDATGKLLYIKNTTMNLGGQKAAGVDVATNYTFPKSDLGTFKLQLNGTYLTQFDNQLEKGGEFVSNIGRFGLASNGTTSSLPIITFRWKHNLALSWAKGDWTAQLTQNYNTGYHDQNLVAAQYYRDIEAYTMYNFTMSYKGFKNFSIVVGVNNLFDVNPPVTNHSGYNGYLSSAASPLGRAFNTRVTYTF</sequence>
<name>A0A941E4E1_9BURK</name>
<comment type="similarity">
    <text evidence="2 10 11">Belongs to the TonB-dependent receptor family.</text>
</comment>
<keyword evidence="16" id="KW-1185">Reference proteome</keyword>